<dbReference type="PROSITE" id="PS01031">
    <property type="entry name" value="SHSP"/>
    <property type="match status" value="1"/>
</dbReference>
<dbReference type="InterPro" id="IPR008978">
    <property type="entry name" value="HSP20-like_chaperone"/>
</dbReference>
<dbReference type="Proteomes" id="UP000245535">
    <property type="component" value="Unassembled WGS sequence"/>
</dbReference>
<evidence type="ECO:0000313" key="4">
    <source>
        <dbReference type="EMBL" id="PWJ41115.1"/>
    </source>
</evidence>
<organism evidence="4 5">
    <name type="scientific">Sediminitomix flava</name>
    <dbReference type="NCBI Taxonomy" id="379075"/>
    <lineage>
        <taxon>Bacteria</taxon>
        <taxon>Pseudomonadati</taxon>
        <taxon>Bacteroidota</taxon>
        <taxon>Cytophagia</taxon>
        <taxon>Cytophagales</taxon>
        <taxon>Flammeovirgaceae</taxon>
        <taxon>Sediminitomix</taxon>
    </lineage>
</organism>
<comment type="caution">
    <text evidence="4">The sequence shown here is derived from an EMBL/GenBank/DDBJ whole genome shotgun (WGS) entry which is preliminary data.</text>
</comment>
<evidence type="ECO:0000313" key="5">
    <source>
        <dbReference type="Proteomes" id="UP000245535"/>
    </source>
</evidence>
<reference evidence="4 5" key="1">
    <citation type="submission" date="2018-03" db="EMBL/GenBank/DDBJ databases">
        <title>Genomic Encyclopedia of Archaeal and Bacterial Type Strains, Phase II (KMG-II): from individual species to whole genera.</title>
        <authorList>
            <person name="Goeker M."/>
        </authorList>
    </citation>
    <scope>NUCLEOTIDE SEQUENCE [LARGE SCALE GENOMIC DNA]</scope>
    <source>
        <strain evidence="4 5">DSM 28229</strain>
    </source>
</reference>
<dbReference type="InterPro" id="IPR002068">
    <property type="entry name" value="A-crystallin/Hsp20_dom"/>
</dbReference>
<accession>A0A315Z978</accession>
<evidence type="ECO:0000256" key="2">
    <source>
        <dbReference type="RuleBase" id="RU003616"/>
    </source>
</evidence>
<name>A0A315Z978_SEDFL</name>
<protein>
    <submittedName>
        <fullName evidence="4">HSP20 family protein</fullName>
    </submittedName>
</protein>
<sequence length="156" mass="17893">MALVYSYSNSRSTSVIKLIKNEKQIIIMYTLNANFPQFVNEVLATEKRVLNARPAVNIRENDTAFFLELAAPGLLKEDFDIQSENGVLSISVDKKQEEEVKYFKQEFEFNTFKRSFKLPNNVDLVKIQASYKDGILVVNLPKREELKAKKVEVLVG</sequence>
<dbReference type="Pfam" id="PF00011">
    <property type="entry name" value="HSP20"/>
    <property type="match status" value="1"/>
</dbReference>
<comment type="similarity">
    <text evidence="1 2">Belongs to the small heat shock protein (HSP20) family.</text>
</comment>
<dbReference type="Gene3D" id="2.60.40.790">
    <property type="match status" value="1"/>
</dbReference>
<evidence type="ECO:0000259" key="3">
    <source>
        <dbReference type="PROSITE" id="PS01031"/>
    </source>
</evidence>
<dbReference type="PANTHER" id="PTHR11527">
    <property type="entry name" value="HEAT-SHOCK PROTEIN 20 FAMILY MEMBER"/>
    <property type="match status" value="1"/>
</dbReference>
<dbReference type="InterPro" id="IPR031107">
    <property type="entry name" value="Small_HSP"/>
</dbReference>
<feature type="domain" description="SHSP" evidence="3">
    <location>
        <begin position="47"/>
        <end position="156"/>
    </location>
</feature>
<dbReference type="CDD" id="cd06464">
    <property type="entry name" value="ACD_sHsps-like"/>
    <property type="match status" value="1"/>
</dbReference>
<dbReference type="SUPFAM" id="SSF49764">
    <property type="entry name" value="HSP20-like chaperones"/>
    <property type="match status" value="1"/>
</dbReference>
<dbReference type="EMBL" id="QGDO01000004">
    <property type="protein sequence ID" value="PWJ41115.1"/>
    <property type="molecule type" value="Genomic_DNA"/>
</dbReference>
<dbReference type="AlphaFoldDB" id="A0A315Z978"/>
<keyword evidence="5" id="KW-1185">Reference proteome</keyword>
<evidence type="ECO:0000256" key="1">
    <source>
        <dbReference type="PROSITE-ProRule" id="PRU00285"/>
    </source>
</evidence>
<gene>
    <name evidence="4" type="ORF">BC781_104390</name>
</gene>
<proteinExistence type="inferred from homology"/>